<comment type="cofactor">
    <cofactor evidence="1 7">
        <name>Zn(2+)</name>
        <dbReference type="ChEBI" id="CHEBI:29105"/>
    </cofactor>
</comment>
<dbReference type="CDD" id="cd08236">
    <property type="entry name" value="sugar_DH"/>
    <property type="match status" value="1"/>
</dbReference>
<dbReference type="InterPro" id="IPR013154">
    <property type="entry name" value="ADH-like_N"/>
</dbReference>
<evidence type="ECO:0000256" key="5">
    <source>
        <dbReference type="ARBA" id="ARBA00023002"/>
    </source>
</evidence>
<dbReference type="Proteomes" id="UP000886070">
    <property type="component" value="Unassembled WGS sequence"/>
</dbReference>
<comment type="similarity">
    <text evidence="2 7">Belongs to the zinc-containing alcohol dehydrogenase family.</text>
</comment>
<protein>
    <submittedName>
        <fullName evidence="9">Galactitol-1-phosphate 5-dehydrogenase</fullName>
    </submittedName>
</protein>
<comment type="caution">
    <text evidence="9">The sequence shown here is derived from an EMBL/GenBank/DDBJ whole genome shotgun (WGS) entry which is preliminary data.</text>
</comment>
<dbReference type="FunFam" id="3.40.50.720:FF:000068">
    <property type="entry name" value="Sorbitol dehydrogenase"/>
    <property type="match status" value="1"/>
</dbReference>
<dbReference type="SUPFAM" id="SSF51735">
    <property type="entry name" value="NAD(P)-binding Rossmann-fold domains"/>
    <property type="match status" value="1"/>
</dbReference>
<accession>A0A7V5HY25</accession>
<dbReference type="Pfam" id="PF08240">
    <property type="entry name" value="ADH_N"/>
    <property type="match status" value="1"/>
</dbReference>
<keyword evidence="3 7" id="KW-0479">Metal-binding</keyword>
<evidence type="ECO:0000256" key="3">
    <source>
        <dbReference type="ARBA" id="ARBA00022723"/>
    </source>
</evidence>
<dbReference type="SMART" id="SM00829">
    <property type="entry name" value="PKS_ER"/>
    <property type="match status" value="1"/>
</dbReference>
<dbReference type="GO" id="GO:0008270">
    <property type="term" value="F:zinc ion binding"/>
    <property type="evidence" value="ECO:0007669"/>
    <property type="project" value="InterPro"/>
</dbReference>
<organism evidence="9">
    <name type="scientific">Aerophobetes bacterium</name>
    <dbReference type="NCBI Taxonomy" id="2030807"/>
    <lineage>
        <taxon>Bacteria</taxon>
        <taxon>Candidatus Aerophobota</taxon>
    </lineage>
</organism>
<evidence type="ECO:0000256" key="2">
    <source>
        <dbReference type="ARBA" id="ARBA00008072"/>
    </source>
</evidence>
<dbReference type="InterPro" id="IPR002328">
    <property type="entry name" value="ADH_Zn_CS"/>
</dbReference>
<dbReference type="PROSITE" id="PS00059">
    <property type="entry name" value="ADH_ZINC"/>
    <property type="match status" value="1"/>
</dbReference>
<evidence type="ECO:0000256" key="7">
    <source>
        <dbReference type="RuleBase" id="RU361277"/>
    </source>
</evidence>
<evidence type="ECO:0000256" key="4">
    <source>
        <dbReference type="ARBA" id="ARBA00022833"/>
    </source>
</evidence>
<keyword evidence="6" id="KW-0520">NAD</keyword>
<keyword evidence="5" id="KW-0560">Oxidoreductase</keyword>
<dbReference type="InterPro" id="IPR020843">
    <property type="entry name" value="ER"/>
</dbReference>
<evidence type="ECO:0000259" key="8">
    <source>
        <dbReference type="SMART" id="SM00829"/>
    </source>
</evidence>
<sequence>MMLRARLVAPEKILLEKVDIPQAGEKEVLIKVKVCGICGSDIHSYKGKHPFVHPPIVLGHEFSGTVHRVGDGVKNFSPGDKVTVEPNIVCGKCYNCLHGRYNICANLKVIGCVGYDGAFSEYIAVPEEKVIKLPHEVSFEEAALAEPTAVALHAVRKAGQKIGDRVVILGAGTIGLLTLQVAKLAGAREVIVTDLIDFRLDKAKDLGASEIINPASQNVVSFIQEKYGKDGIDLIYDCVGIEETIFQAVEVARKGTKIMVVGVPEGKLKVDLSLVQDRELEIIGSLMYTRDDFTQALDLIQKRKIEVSSLVTHYFKLEDIQKAFSLITERKEKVLKVLINLAP</sequence>
<dbReference type="InterPro" id="IPR036291">
    <property type="entry name" value="NAD(P)-bd_dom_sf"/>
</dbReference>
<dbReference type="PANTHER" id="PTHR43401:SF2">
    <property type="entry name" value="L-THREONINE 3-DEHYDROGENASE"/>
    <property type="match status" value="1"/>
</dbReference>
<dbReference type="PANTHER" id="PTHR43401">
    <property type="entry name" value="L-THREONINE 3-DEHYDROGENASE"/>
    <property type="match status" value="1"/>
</dbReference>
<gene>
    <name evidence="9" type="ORF">ENL39_00745</name>
</gene>
<dbReference type="InterPro" id="IPR011032">
    <property type="entry name" value="GroES-like_sf"/>
</dbReference>
<evidence type="ECO:0000313" key="9">
    <source>
        <dbReference type="EMBL" id="HHF98004.1"/>
    </source>
</evidence>
<dbReference type="GO" id="GO:0016491">
    <property type="term" value="F:oxidoreductase activity"/>
    <property type="evidence" value="ECO:0007669"/>
    <property type="project" value="UniProtKB-KW"/>
</dbReference>
<feature type="domain" description="Enoyl reductase (ER)" evidence="8">
    <location>
        <begin position="6"/>
        <end position="335"/>
    </location>
</feature>
<evidence type="ECO:0000256" key="6">
    <source>
        <dbReference type="ARBA" id="ARBA00023027"/>
    </source>
</evidence>
<dbReference type="InterPro" id="IPR050129">
    <property type="entry name" value="Zn_alcohol_dh"/>
</dbReference>
<dbReference type="EMBL" id="DRTT01000019">
    <property type="protein sequence ID" value="HHF98004.1"/>
    <property type="molecule type" value="Genomic_DNA"/>
</dbReference>
<dbReference type="Pfam" id="PF00107">
    <property type="entry name" value="ADH_zinc_N"/>
    <property type="match status" value="1"/>
</dbReference>
<keyword evidence="4 7" id="KW-0862">Zinc</keyword>
<dbReference type="Gene3D" id="3.40.50.720">
    <property type="entry name" value="NAD(P)-binding Rossmann-like Domain"/>
    <property type="match status" value="1"/>
</dbReference>
<name>A0A7V5HY25_UNCAE</name>
<dbReference type="SUPFAM" id="SSF50129">
    <property type="entry name" value="GroES-like"/>
    <property type="match status" value="1"/>
</dbReference>
<reference evidence="9" key="1">
    <citation type="journal article" date="2020" name="mSystems">
        <title>Genome- and Community-Level Interaction Insights into Carbon Utilization and Element Cycling Functions of Hydrothermarchaeota in Hydrothermal Sediment.</title>
        <authorList>
            <person name="Zhou Z."/>
            <person name="Liu Y."/>
            <person name="Xu W."/>
            <person name="Pan J."/>
            <person name="Luo Z.H."/>
            <person name="Li M."/>
        </authorList>
    </citation>
    <scope>NUCLEOTIDE SEQUENCE [LARGE SCALE GENOMIC DNA]</scope>
    <source>
        <strain evidence="9">HyVt-92</strain>
    </source>
</reference>
<dbReference type="Gene3D" id="3.90.180.10">
    <property type="entry name" value="Medium-chain alcohol dehydrogenases, catalytic domain"/>
    <property type="match status" value="1"/>
</dbReference>
<dbReference type="AlphaFoldDB" id="A0A7V5HY25"/>
<dbReference type="InterPro" id="IPR013149">
    <property type="entry name" value="ADH-like_C"/>
</dbReference>
<proteinExistence type="inferred from homology"/>
<evidence type="ECO:0000256" key="1">
    <source>
        <dbReference type="ARBA" id="ARBA00001947"/>
    </source>
</evidence>